<reference evidence="2 3" key="2">
    <citation type="journal article" date="2011" name="Stand. Genomic Sci.">
        <title>Complete genome sequence of Tolumonas auensis type strain (TA 4).</title>
        <authorList>
            <person name="Chertkov O."/>
            <person name="Copeland A."/>
            <person name="Lucas S."/>
            <person name="Lapidus A."/>
            <person name="Berry K.W."/>
            <person name="Detter J.C."/>
            <person name="Del Rio T.G."/>
            <person name="Hammon N."/>
            <person name="Dalin E."/>
            <person name="Tice H."/>
            <person name="Pitluck S."/>
            <person name="Richardson P."/>
            <person name="Bruce D."/>
            <person name="Goodwin L."/>
            <person name="Han C."/>
            <person name="Tapia R."/>
            <person name="Saunders E."/>
            <person name="Schmutz J."/>
            <person name="Brettin T."/>
            <person name="Larimer F."/>
            <person name="Land M."/>
            <person name="Hauser L."/>
            <person name="Spring S."/>
            <person name="Rohde M."/>
            <person name="Kyrpides N.C."/>
            <person name="Ivanova N."/>
            <person name="Goker M."/>
            <person name="Beller H.R."/>
            <person name="Klenk H.P."/>
            <person name="Woyke T."/>
        </authorList>
    </citation>
    <scope>NUCLEOTIDE SEQUENCE [LARGE SCALE GENOMIC DNA]</scope>
    <source>
        <strain evidence="3">DSM 9187 / TA4</strain>
    </source>
</reference>
<reference evidence="3" key="1">
    <citation type="submission" date="2009-05" db="EMBL/GenBank/DDBJ databases">
        <title>Complete sequence of Tolumonas auensis DSM 9187.</title>
        <authorList>
            <consortium name="US DOE Joint Genome Institute"/>
            <person name="Lucas S."/>
            <person name="Copeland A."/>
            <person name="Lapidus A."/>
            <person name="Glavina del Rio T."/>
            <person name="Tice H."/>
            <person name="Bruce D."/>
            <person name="Goodwin L."/>
            <person name="Pitluck S."/>
            <person name="Chertkov O."/>
            <person name="Brettin T."/>
            <person name="Detter J.C."/>
            <person name="Han C."/>
            <person name="Larimer F."/>
            <person name="Land M."/>
            <person name="Hauser L."/>
            <person name="Kyrpides N."/>
            <person name="Mikhailova N."/>
            <person name="Spring S."/>
            <person name="Beller H."/>
        </authorList>
    </citation>
    <scope>NUCLEOTIDE SEQUENCE [LARGE SCALE GENOMIC DNA]</scope>
    <source>
        <strain evidence="3">DSM 9187 / TA4</strain>
    </source>
</reference>
<dbReference type="eggNOG" id="ENOG5032VCT">
    <property type="taxonomic scope" value="Bacteria"/>
</dbReference>
<organism evidence="2 3">
    <name type="scientific">Tolumonas auensis (strain DSM 9187 / NBRC 110442 / TA 4)</name>
    <dbReference type="NCBI Taxonomy" id="595494"/>
    <lineage>
        <taxon>Bacteria</taxon>
        <taxon>Pseudomonadati</taxon>
        <taxon>Pseudomonadota</taxon>
        <taxon>Gammaproteobacteria</taxon>
        <taxon>Aeromonadales</taxon>
        <taxon>Aeromonadaceae</taxon>
        <taxon>Tolumonas</taxon>
    </lineage>
</organism>
<dbReference type="EMBL" id="CP001616">
    <property type="protein sequence ID" value="ACQ93419.1"/>
    <property type="molecule type" value="Genomic_DNA"/>
</dbReference>
<dbReference type="HOGENOM" id="CLU_086011_0_1_6"/>
<dbReference type="AlphaFoldDB" id="C4LFQ2"/>
<gene>
    <name evidence="2" type="ordered locus">Tola_1810</name>
</gene>
<proteinExistence type="predicted"/>
<dbReference type="STRING" id="595494.Tola_1810"/>
<dbReference type="OrthoDB" id="9791898at2"/>
<dbReference type="Proteomes" id="UP000009073">
    <property type="component" value="Chromosome"/>
</dbReference>
<dbReference type="KEGG" id="tau:Tola_1810"/>
<dbReference type="Pfam" id="PF18475">
    <property type="entry name" value="PIN7"/>
    <property type="match status" value="1"/>
</dbReference>
<evidence type="ECO:0000313" key="2">
    <source>
        <dbReference type="EMBL" id="ACQ93419.1"/>
    </source>
</evidence>
<protein>
    <recommendedName>
        <fullName evidence="1">PIN-like domain-containing protein</fullName>
    </recommendedName>
</protein>
<evidence type="ECO:0000259" key="1">
    <source>
        <dbReference type="Pfam" id="PF18475"/>
    </source>
</evidence>
<accession>C4LFQ2</accession>
<dbReference type="InterPro" id="IPR041494">
    <property type="entry name" value="PIN7"/>
</dbReference>
<keyword evidence="3" id="KW-1185">Reference proteome</keyword>
<evidence type="ECO:0000313" key="3">
    <source>
        <dbReference type="Proteomes" id="UP000009073"/>
    </source>
</evidence>
<feature type="domain" description="PIN-like" evidence="1">
    <location>
        <begin position="18"/>
        <end position="119"/>
    </location>
</feature>
<dbReference type="RefSeq" id="WP_015878890.1">
    <property type="nucleotide sequence ID" value="NC_012691.1"/>
</dbReference>
<sequence>MTEEPSTVDTVKTTKILLIDLENCPSQINELQKILNEYSLVVICYAHSNAKIPLDWLMPLNDTINADRLKVFKMTTTGKNAADFGISFYAGMLMQQMPNNAHFVIMSDDADLDHVVNLLRCQSRTAERIGMKKEDHKPAQIVIGTDTASIKLYCAHLVTYKSNRPAKKETLLNSIKNKFKDTPDVTNNVLSSLIKQGALAFQENKVIYNDKKIVELSLQ</sequence>
<name>C4LFQ2_TOLAT</name>